<sequence>MVGAAALWSSSDTAGLGDQLLPWLVRAEIGARLSGWRITTLAPLGWNASPSTAVTETAEPLGPSDDGRRRRLAEATTLTLVAPSFPLAGRPGTLAARYGDDRAEGAAALLDRGLGADLETDHPVVWSGVRVSSFPSEEVVRAAARQPRCAVRDRRSRTRLLTAARRLDPAVELDPVVLPHPGVLAGRWLDDEAMTSLRRQLRQLGRLPADDGYVVLPGAVPGSAGPELVERLTGRLRRALASAGRPGAVPPVVVLPTGPEVADGAGWLVDTPSGEAYRLPAGLVVEDRLAVLAGASLVVAGDEHTAAAAAGLDTPWVLFDPEGEDSPVIREFGRPEQVAPTLGGLPSAVRAALAPGDGPSPAAVARRRLDEHFDAVALIAEETLARRGGHLDRRAVELAAENTALREANSRLRQRLLAERGELVEALTAAWRRTREARGETDQVRDELAAERAAHAAAAAREAELRRELEAWQHTKLVRWTRPLRDAYGKVRDS</sequence>
<reference evidence="2 3" key="2">
    <citation type="submission" date="2022-06" db="EMBL/GenBank/DDBJ databases">
        <title>Genomic Encyclopedia of Type Strains, Phase I: the one thousand microbial genomes (KMG-I) project.</title>
        <authorList>
            <person name="Kyrpides N."/>
        </authorList>
    </citation>
    <scope>NUCLEOTIDE SEQUENCE [LARGE SCALE GENOMIC DNA]</scope>
    <source>
        <strain evidence="2 3">DSM 43889</strain>
    </source>
</reference>
<dbReference type="EMBL" id="AUBJ02000001">
    <property type="protein sequence ID" value="MCP2332915.1"/>
    <property type="molecule type" value="Genomic_DNA"/>
</dbReference>
<feature type="region of interest" description="Disordered" evidence="1">
    <location>
        <begin position="49"/>
        <end position="68"/>
    </location>
</feature>
<organism evidence="2 3">
    <name type="scientific">Actinoalloteichus caeruleus DSM 43889</name>
    <dbReference type="NCBI Taxonomy" id="1120930"/>
    <lineage>
        <taxon>Bacteria</taxon>
        <taxon>Bacillati</taxon>
        <taxon>Actinomycetota</taxon>
        <taxon>Actinomycetes</taxon>
        <taxon>Pseudonocardiales</taxon>
        <taxon>Pseudonocardiaceae</taxon>
        <taxon>Actinoalloteichus</taxon>
        <taxon>Actinoalloteichus cyanogriseus</taxon>
    </lineage>
</organism>
<evidence type="ECO:0000313" key="3">
    <source>
        <dbReference type="Proteomes" id="UP000791080"/>
    </source>
</evidence>
<protein>
    <submittedName>
        <fullName evidence="2">Uncharacterized protein</fullName>
    </submittedName>
</protein>
<accession>A0ABT1JK84</accession>
<name>A0ABT1JK84_ACTCY</name>
<proteinExistence type="predicted"/>
<comment type="caution">
    <text evidence="2">The sequence shown here is derived from an EMBL/GenBank/DDBJ whole genome shotgun (WGS) entry which is preliminary data.</text>
</comment>
<reference evidence="2 3" key="1">
    <citation type="submission" date="2013-07" db="EMBL/GenBank/DDBJ databases">
        <authorList>
            <consortium name="DOE Joint Genome Institute"/>
            <person name="Reeve W."/>
            <person name="Huntemann M."/>
            <person name="Han J."/>
            <person name="Chen A."/>
            <person name="Kyrpides N."/>
            <person name="Mavromatis K."/>
            <person name="Markowitz V."/>
            <person name="Palaniappan K."/>
            <person name="Ivanova N."/>
            <person name="Schaumberg A."/>
            <person name="Pati A."/>
            <person name="Liolios K."/>
            <person name="Nordberg H.P."/>
            <person name="Cantor M.N."/>
            <person name="Hua S.X."/>
            <person name="Woyke T."/>
        </authorList>
    </citation>
    <scope>NUCLEOTIDE SEQUENCE [LARGE SCALE GENOMIC DNA]</scope>
    <source>
        <strain evidence="2 3">DSM 43889</strain>
    </source>
</reference>
<keyword evidence="3" id="KW-1185">Reference proteome</keyword>
<gene>
    <name evidence="2" type="ORF">G443_003185</name>
</gene>
<dbReference type="Proteomes" id="UP000791080">
    <property type="component" value="Unassembled WGS sequence"/>
</dbReference>
<evidence type="ECO:0000256" key="1">
    <source>
        <dbReference type="SAM" id="MobiDB-lite"/>
    </source>
</evidence>
<evidence type="ECO:0000313" key="2">
    <source>
        <dbReference type="EMBL" id="MCP2332915.1"/>
    </source>
</evidence>